<dbReference type="Proteomes" id="UP001388673">
    <property type="component" value="Unassembled WGS sequence"/>
</dbReference>
<evidence type="ECO:0000313" key="2">
    <source>
        <dbReference type="Proteomes" id="UP001388673"/>
    </source>
</evidence>
<evidence type="ECO:0000313" key="1">
    <source>
        <dbReference type="EMBL" id="KAK8845491.1"/>
    </source>
</evidence>
<gene>
    <name evidence="1" type="ORF">IAR55_006204</name>
</gene>
<accession>A0AAW0YUK8</accession>
<organism evidence="1 2">
    <name type="scientific">Kwoniella newhampshirensis</name>
    <dbReference type="NCBI Taxonomy" id="1651941"/>
    <lineage>
        <taxon>Eukaryota</taxon>
        <taxon>Fungi</taxon>
        <taxon>Dikarya</taxon>
        <taxon>Basidiomycota</taxon>
        <taxon>Agaricomycotina</taxon>
        <taxon>Tremellomycetes</taxon>
        <taxon>Tremellales</taxon>
        <taxon>Cryptococcaceae</taxon>
        <taxon>Kwoniella</taxon>
    </lineage>
</organism>
<keyword evidence="2" id="KW-1185">Reference proteome</keyword>
<reference evidence="1 2" key="1">
    <citation type="journal article" date="2024" name="bioRxiv">
        <title>Comparative genomics of Cryptococcus and Kwoniella reveals pathogenesis evolution and contrasting karyotype dynamics via intercentromeric recombination or chromosome fusion.</title>
        <authorList>
            <person name="Coelho M.A."/>
            <person name="David-Palma M."/>
            <person name="Shea T."/>
            <person name="Bowers K."/>
            <person name="McGinley-Smith S."/>
            <person name="Mohammad A.W."/>
            <person name="Gnirke A."/>
            <person name="Yurkov A.M."/>
            <person name="Nowrousian M."/>
            <person name="Sun S."/>
            <person name="Cuomo C.A."/>
            <person name="Heitman J."/>
        </authorList>
    </citation>
    <scope>NUCLEOTIDE SEQUENCE [LARGE SCALE GENOMIC DNA]</scope>
    <source>
        <strain evidence="1 2">CBS 13917</strain>
    </source>
</reference>
<comment type="caution">
    <text evidence="1">The sequence shown here is derived from an EMBL/GenBank/DDBJ whole genome shotgun (WGS) entry which is preliminary data.</text>
</comment>
<protein>
    <submittedName>
        <fullName evidence="1">Uncharacterized protein</fullName>
    </submittedName>
</protein>
<dbReference type="RefSeq" id="XP_066800299.1">
    <property type="nucleotide sequence ID" value="XM_066949291.1"/>
</dbReference>
<dbReference type="EMBL" id="JBCAWK010000012">
    <property type="protein sequence ID" value="KAK8845491.1"/>
    <property type="molecule type" value="Genomic_DNA"/>
</dbReference>
<dbReference type="GeneID" id="92183462"/>
<sequence>MFVNLFNVSTPSAPFARFQDCKDLMALCDKFDCSSSIIQGVRARIKDLIPGRQWAVLIYAGERKDVELAVSVLNDMDTEHFLKNYRTYYRTTFGHRCVDVPPEDILKNTDYKDRMRMLPSSWQAILYDLCWSQEDRGFNERNDQLSISDDWGVIAENFVLGDPEG</sequence>
<proteinExistence type="predicted"/>
<dbReference type="KEGG" id="kne:92183462"/>
<dbReference type="AlphaFoldDB" id="A0AAW0YUK8"/>
<name>A0AAW0YUK8_9TREE</name>